<feature type="compositionally biased region" description="Basic and acidic residues" evidence="1">
    <location>
        <begin position="50"/>
        <end position="64"/>
    </location>
</feature>
<accession>A0ABQ1IT87</accession>
<dbReference type="RefSeq" id="WP_188512570.1">
    <property type="nucleotide sequence ID" value="NZ_BMGD01000001.1"/>
</dbReference>
<evidence type="ECO:0000313" key="2">
    <source>
        <dbReference type="EMBL" id="GGB51512.1"/>
    </source>
</evidence>
<feature type="region of interest" description="Disordered" evidence="1">
    <location>
        <begin position="30"/>
        <end position="77"/>
    </location>
</feature>
<sequence>MPKGPRGEKRPADAIGLAVLIGKIATGEVEDERETLSSAAAEMGRAGGKKRAENMTPERRKEIAQKAAAKRWGEKGA</sequence>
<gene>
    <name evidence="2" type="ORF">GCM10010833_02780</name>
</gene>
<evidence type="ECO:0000256" key="1">
    <source>
        <dbReference type="SAM" id="MobiDB-lite"/>
    </source>
</evidence>
<dbReference type="Proteomes" id="UP000614261">
    <property type="component" value="Unassembled WGS sequence"/>
</dbReference>
<comment type="caution">
    <text evidence="2">The sequence shown here is derived from an EMBL/GenBank/DDBJ whole genome shotgun (WGS) entry which is preliminary data.</text>
</comment>
<proteinExistence type="predicted"/>
<organism evidence="2 3">
    <name type="scientific">Blastomonas aquatica</name>
    <dbReference type="NCBI Taxonomy" id="1510276"/>
    <lineage>
        <taxon>Bacteria</taxon>
        <taxon>Pseudomonadati</taxon>
        <taxon>Pseudomonadota</taxon>
        <taxon>Alphaproteobacteria</taxon>
        <taxon>Sphingomonadales</taxon>
        <taxon>Sphingomonadaceae</taxon>
        <taxon>Blastomonas</taxon>
    </lineage>
</organism>
<keyword evidence="3" id="KW-1185">Reference proteome</keyword>
<evidence type="ECO:0000313" key="3">
    <source>
        <dbReference type="Proteomes" id="UP000614261"/>
    </source>
</evidence>
<reference evidence="3" key="1">
    <citation type="journal article" date="2019" name="Int. J. Syst. Evol. Microbiol.">
        <title>The Global Catalogue of Microorganisms (GCM) 10K type strain sequencing project: providing services to taxonomists for standard genome sequencing and annotation.</title>
        <authorList>
            <consortium name="The Broad Institute Genomics Platform"/>
            <consortium name="The Broad Institute Genome Sequencing Center for Infectious Disease"/>
            <person name="Wu L."/>
            <person name="Ma J."/>
        </authorList>
    </citation>
    <scope>NUCLEOTIDE SEQUENCE [LARGE SCALE GENOMIC DNA]</scope>
    <source>
        <strain evidence="3">CGMCC 1.12851</strain>
    </source>
</reference>
<evidence type="ECO:0008006" key="4">
    <source>
        <dbReference type="Google" id="ProtNLM"/>
    </source>
</evidence>
<protein>
    <recommendedName>
        <fullName evidence="4">RNA-binding protein</fullName>
    </recommendedName>
</protein>
<dbReference type="EMBL" id="BMGD01000001">
    <property type="protein sequence ID" value="GGB51512.1"/>
    <property type="molecule type" value="Genomic_DNA"/>
</dbReference>
<name>A0ABQ1IT87_9SPHN</name>